<evidence type="ECO:0008006" key="3">
    <source>
        <dbReference type="Google" id="ProtNLM"/>
    </source>
</evidence>
<evidence type="ECO:0000313" key="1">
    <source>
        <dbReference type="EMBL" id="AEA13262.1"/>
    </source>
</evidence>
<dbReference type="Gene3D" id="3.50.50.60">
    <property type="entry name" value="FAD/NAD(P)-binding domain"/>
    <property type="match status" value="1"/>
</dbReference>
<dbReference type="PANTHER" id="PTHR42685">
    <property type="entry name" value="GERANYLGERANYL DIPHOSPHATE REDUCTASE"/>
    <property type="match status" value="1"/>
</dbReference>
<dbReference type="InterPro" id="IPR050407">
    <property type="entry name" value="Geranylgeranyl_reductase"/>
</dbReference>
<gene>
    <name evidence="1" type="ordered locus">TUZN_1802</name>
</gene>
<dbReference type="SUPFAM" id="SSF51905">
    <property type="entry name" value="FAD/NAD(P)-binding domain"/>
    <property type="match status" value="1"/>
</dbReference>
<name>F2L3V0_THEU7</name>
<dbReference type="InterPro" id="IPR036188">
    <property type="entry name" value="FAD/NAD-bd_sf"/>
</dbReference>
<reference evidence="1 2" key="1">
    <citation type="journal article" date="2011" name="J. Bacteriol.">
        <title>Complete genome sequence of the thermoacidophilic crenarchaeon Thermoproteus uzoniensis 768-20.</title>
        <authorList>
            <person name="Mardanov A.V."/>
            <person name="Gumerov V.M."/>
            <person name="Beletsky A.V."/>
            <person name="Prokofeva M.I."/>
            <person name="Bonch-Osmolovskaya E.A."/>
            <person name="Ravin N.V."/>
            <person name="Skryabin K.G."/>
        </authorList>
    </citation>
    <scope>NUCLEOTIDE SEQUENCE [LARGE SCALE GENOMIC DNA]</scope>
    <source>
        <strain evidence="1 2">768-20</strain>
    </source>
</reference>
<proteinExistence type="predicted"/>
<reference key="2">
    <citation type="submission" date="2011-03" db="EMBL/GenBank/DDBJ databases">
        <title>Complete genome sequence of the thermoacidophilic crenarchaeon Thermoproteus uzoniensis 768-20.</title>
        <authorList>
            <person name="Mardanov A.V."/>
            <person name="Gumerov V.M."/>
            <person name="Beletsky A.V."/>
            <person name="Prokofeva M.I."/>
            <person name="Bonch-Osmolovskaya E.A."/>
            <person name="Ravin N.V."/>
            <person name="Skryabin K.G."/>
        </authorList>
    </citation>
    <scope>NUCLEOTIDE SEQUENCE</scope>
    <source>
        <strain>768-20</strain>
    </source>
</reference>
<keyword evidence="2" id="KW-1185">Reference proteome</keyword>
<dbReference type="AlphaFoldDB" id="F2L3V0"/>
<dbReference type="HOGENOM" id="CLU_024648_0_1_2"/>
<organism evidence="1 2">
    <name type="scientific">Thermoproteus uzoniensis (strain 768-20)</name>
    <dbReference type="NCBI Taxonomy" id="999630"/>
    <lineage>
        <taxon>Archaea</taxon>
        <taxon>Thermoproteota</taxon>
        <taxon>Thermoprotei</taxon>
        <taxon>Thermoproteales</taxon>
        <taxon>Thermoproteaceae</taxon>
        <taxon>Thermoproteus</taxon>
    </lineage>
</organism>
<accession>F2L3V0</accession>
<evidence type="ECO:0000313" key="2">
    <source>
        <dbReference type="Proteomes" id="UP000008138"/>
    </source>
</evidence>
<dbReference type="eggNOG" id="arCOG00570">
    <property type="taxonomic scope" value="Archaea"/>
</dbReference>
<dbReference type="STRING" id="999630.TUZN_1802"/>
<dbReference type="Proteomes" id="UP000008138">
    <property type="component" value="Chromosome"/>
</dbReference>
<dbReference type="EMBL" id="CP002590">
    <property type="protein sequence ID" value="AEA13262.1"/>
    <property type="molecule type" value="Genomic_DNA"/>
</dbReference>
<protein>
    <recommendedName>
        <fullName evidence="3">Dehydrogenase (Flavoprotein)-like protein</fullName>
    </recommendedName>
</protein>
<sequence>MNKYNELLVTDLQGHWIWFKVRDGVYLLDRPGLERRLSEGVPSLKLGVRVEAIRGQYVYTSAGRRGPYDYVAIAEGAVRRFSHIYGEVTRLPGLQVDVKSDIGLSGITVVYNKKLSEAYFSWIVEIDRGVYRVGLADRCCVVDKLRKLVKMVGGTPVGKPFGGGVLAGPPLKRLVYGNVALLGDAAGLTKPLSGGGIILAIKSGASFGEALRTGDPSAYEYSMRPTILRLSAARAVYELMYVKGFVHEALRIFHGSEFLAIDYDDHVKTLALAMATSRKAPRALVGALRLLISRGAGGPST</sequence>
<dbReference type="KEGG" id="tuz:TUZN_1802"/>
<dbReference type="PANTHER" id="PTHR42685:SF21">
    <property type="entry name" value="DEHYDROGENASE (FLAVOPROTEIN)-LIKE PROTEIN"/>
    <property type="match status" value="1"/>
</dbReference>